<dbReference type="AlphaFoldDB" id="A0A0W0UW79"/>
<feature type="transmembrane region" description="Helical" evidence="1">
    <location>
        <begin position="136"/>
        <end position="157"/>
    </location>
</feature>
<reference evidence="2 4" key="1">
    <citation type="submission" date="2015-11" db="EMBL/GenBank/DDBJ databases">
        <title>Genomic analysis of 38 Legionella species identifies large and diverse effector repertoires.</title>
        <authorList>
            <person name="Burstein D."/>
            <person name="Amaro F."/>
            <person name="Zusman T."/>
            <person name="Lifshitz Z."/>
            <person name="Cohen O."/>
            <person name="Gilbert J.A."/>
            <person name="Pupko T."/>
            <person name="Shuman H.A."/>
            <person name="Segal G."/>
        </authorList>
    </citation>
    <scope>NUCLEOTIDE SEQUENCE [LARGE SCALE GENOMIC DNA]</scope>
    <source>
        <strain evidence="2 4">JA-26-G1-E2</strain>
    </source>
</reference>
<evidence type="ECO:0000313" key="3">
    <source>
        <dbReference type="EMBL" id="OCH97781.1"/>
    </source>
</evidence>
<keyword evidence="1" id="KW-1133">Transmembrane helix</keyword>
<dbReference type="STRING" id="455.Ljam_0347"/>
<comment type="caution">
    <text evidence="2">The sequence shown here is derived from an EMBL/GenBank/DDBJ whole genome shotgun (WGS) entry which is preliminary data.</text>
</comment>
<feature type="transmembrane region" description="Helical" evidence="1">
    <location>
        <begin position="270"/>
        <end position="293"/>
    </location>
</feature>
<accession>A0A0W0UW79</accession>
<evidence type="ECO:0000256" key="1">
    <source>
        <dbReference type="SAM" id="Phobius"/>
    </source>
</evidence>
<keyword evidence="1" id="KW-0812">Transmembrane</keyword>
<dbReference type="PATRIC" id="fig|455.5.peg.368"/>
<dbReference type="EMBL" id="LYOZ01000022">
    <property type="protein sequence ID" value="OCH97781.1"/>
    <property type="molecule type" value="Genomic_DNA"/>
</dbReference>
<sequence length="395" mass="45629">MVNHLIALKLKWYGNNLMKTLYEYSVALLIFGSIFIFGVFDLTLISKPVTLLLGNNLSFKSTSLYLFVLNLIFILVFACQRKMVFSQEFESFIQTLPVSKAFDRISSIFVLFISNNFLWIILLLGAYPALISQPSLMVVFETVYLISSLLIMQFCLYERNVSKLFLLCSINLIFVLAKIHLSIHWFNVTTALLLFIISVVALIDIKNINFGIKRNKQSRISFLLTGPVLLIQLAMLKNYRSLLLTKIALSIALQSLSAIIVIHMDENHNLIYIIMLLNYATICIMSSFSRLLATESKKMSYFFLSLPIEKHYWFKKNQIFNLILTTLILFPCTIFALLSSDLSLWMFMYIIFSITIINAVTCYIYLKQLRNTTVKLFFVVLVLYIVQFFTVKNLC</sequence>
<feature type="transmembrane region" description="Helical" evidence="1">
    <location>
        <begin position="108"/>
        <end position="130"/>
    </location>
</feature>
<evidence type="ECO:0000313" key="5">
    <source>
        <dbReference type="Proteomes" id="UP000093336"/>
    </source>
</evidence>
<protein>
    <submittedName>
        <fullName evidence="2">Uncharacterized protein</fullName>
    </submittedName>
</protein>
<feature type="transmembrane region" description="Helical" evidence="1">
    <location>
        <begin position="373"/>
        <end position="391"/>
    </location>
</feature>
<evidence type="ECO:0000313" key="2">
    <source>
        <dbReference type="EMBL" id="KTD12131.1"/>
    </source>
</evidence>
<feature type="transmembrane region" description="Helical" evidence="1">
    <location>
        <begin position="319"/>
        <end position="338"/>
    </location>
</feature>
<feature type="transmembrane region" description="Helical" evidence="1">
    <location>
        <begin position="62"/>
        <end position="79"/>
    </location>
</feature>
<dbReference type="Proteomes" id="UP000054715">
    <property type="component" value="Unassembled WGS sequence"/>
</dbReference>
<feature type="transmembrane region" description="Helical" evidence="1">
    <location>
        <begin position="243"/>
        <end position="264"/>
    </location>
</feature>
<keyword evidence="1" id="KW-0472">Membrane</keyword>
<keyword evidence="5" id="KW-1185">Reference proteome</keyword>
<dbReference type="EMBL" id="LNYG01000007">
    <property type="protein sequence ID" value="KTD12131.1"/>
    <property type="molecule type" value="Genomic_DNA"/>
</dbReference>
<dbReference type="RefSeq" id="WP_058448422.1">
    <property type="nucleotide sequence ID" value="NZ_LYOZ01000022.1"/>
</dbReference>
<organism evidence="2 4">
    <name type="scientific">Legionella jamestowniensis</name>
    <dbReference type="NCBI Taxonomy" id="455"/>
    <lineage>
        <taxon>Bacteria</taxon>
        <taxon>Pseudomonadati</taxon>
        <taxon>Pseudomonadota</taxon>
        <taxon>Gammaproteobacteria</taxon>
        <taxon>Legionellales</taxon>
        <taxon>Legionellaceae</taxon>
        <taxon>Legionella</taxon>
    </lineage>
</organism>
<gene>
    <name evidence="3" type="ORF">A8135_13510</name>
    <name evidence="2" type="ORF">Ljam_0347</name>
</gene>
<feature type="transmembrane region" description="Helical" evidence="1">
    <location>
        <begin position="192"/>
        <end position="212"/>
    </location>
</feature>
<evidence type="ECO:0000313" key="4">
    <source>
        <dbReference type="Proteomes" id="UP000054715"/>
    </source>
</evidence>
<reference evidence="3 5" key="2">
    <citation type="submission" date="2016-05" db="EMBL/GenBank/DDBJ databases">
        <authorList>
            <person name="Prochazka B."/>
            <person name="Indra A."/>
            <person name="Hasenberger P."/>
            <person name="Blaschitz M."/>
            <person name="Wagner L."/>
            <person name="Wewalka G."/>
            <person name="Sorschag S."/>
            <person name="Schmid D."/>
            <person name="Ruppitsch W."/>
        </authorList>
    </citation>
    <scope>NUCLEOTIDE SEQUENCE [LARGE SCALE GENOMIC DNA]</scope>
    <source>
        <strain evidence="3 5">974010_12</strain>
    </source>
</reference>
<feature type="transmembrane region" description="Helical" evidence="1">
    <location>
        <begin position="344"/>
        <end position="366"/>
    </location>
</feature>
<feature type="transmembrane region" description="Helical" evidence="1">
    <location>
        <begin position="164"/>
        <end position="186"/>
    </location>
</feature>
<proteinExistence type="predicted"/>
<name>A0A0W0UW79_9GAMM</name>
<dbReference type="Proteomes" id="UP000093336">
    <property type="component" value="Unassembled WGS sequence"/>
</dbReference>
<feature type="transmembrane region" description="Helical" evidence="1">
    <location>
        <begin position="21"/>
        <end position="42"/>
    </location>
</feature>